<keyword evidence="3 5" id="KW-1133">Transmembrane helix</keyword>
<evidence type="ECO:0000313" key="7">
    <source>
        <dbReference type="Proteomes" id="UP001501411"/>
    </source>
</evidence>
<name>A0ABP9BC14_9SPHI</name>
<gene>
    <name evidence="6" type="ORF">GCM10023231_20710</name>
</gene>
<evidence type="ECO:0008006" key="8">
    <source>
        <dbReference type="Google" id="ProtNLM"/>
    </source>
</evidence>
<feature type="transmembrane region" description="Helical" evidence="5">
    <location>
        <begin position="77"/>
        <end position="99"/>
    </location>
</feature>
<accession>A0ABP9BC14</accession>
<evidence type="ECO:0000256" key="2">
    <source>
        <dbReference type="ARBA" id="ARBA00022692"/>
    </source>
</evidence>
<feature type="transmembrane region" description="Helical" evidence="5">
    <location>
        <begin position="9"/>
        <end position="27"/>
    </location>
</feature>
<comment type="subcellular location">
    <subcellularLocation>
        <location evidence="1">Membrane</location>
        <topology evidence="1">Multi-pass membrane protein</topology>
    </subcellularLocation>
</comment>
<dbReference type="EMBL" id="BAABIQ010000032">
    <property type="protein sequence ID" value="GAA4792431.1"/>
    <property type="molecule type" value="Genomic_DNA"/>
</dbReference>
<dbReference type="RefSeq" id="WP_345231700.1">
    <property type="nucleotide sequence ID" value="NZ_BAABIQ010000032.1"/>
</dbReference>
<evidence type="ECO:0000256" key="5">
    <source>
        <dbReference type="SAM" id="Phobius"/>
    </source>
</evidence>
<keyword evidence="4 5" id="KW-0472">Membrane</keyword>
<feature type="transmembrane region" description="Helical" evidence="5">
    <location>
        <begin position="47"/>
        <end position="65"/>
    </location>
</feature>
<evidence type="ECO:0000256" key="1">
    <source>
        <dbReference type="ARBA" id="ARBA00004141"/>
    </source>
</evidence>
<proteinExistence type="predicted"/>
<dbReference type="Pfam" id="PF13564">
    <property type="entry name" value="DoxX_2"/>
    <property type="match status" value="1"/>
</dbReference>
<evidence type="ECO:0000256" key="3">
    <source>
        <dbReference type="ARBA" id="ARBA00022989"/>
    </source>
</evidence>
<keyword evidence="7" id="KW-1185">Reference proteome</keyword>
<sequence>MTQKTVTTIYWIGTILTAMWFGASGFFEITGNPIVWEITRQLGYPPHFIYLLGIAKLSGVITLLIPGKLLRLKEWVFAGIFFDIIFAFVSKLSVLGLSATGDALVALYG</sequence>
<keyword evidence="2 5" id="KW-0812">Transmembrane</keyword>
<reference evidence="7" key="1">
    <citation type="journal article" date="2019" name="Int. J. Syst. Evol. Microbiol.">
        <title>The Global Catalogue of Microorganisms (GCM) 10K type strain sequencing project: providing services to taxonomists for standard genome sequencing and annotation.</title>
        <authorList>
            <consortium name="The Broad Institute Genomics Platform"/>
            <consortium name="The Broad Institute Genome Sequencing Center for Infectious Disease"/>
            <person name="Wu L."/>
            <person name="Ma J."/>
        </authorList>
    </citation>
    <scope>NUCLEOTIDE SEQUENCE [LARGE SCALE GENOMIC DNA]</scope>
    <source>
        <strain evidence="7">JCM 18200</strain>
    </source>
</reference>
<dbReference type="InterPro" id="IPR032808">
    <property type="entry name" value="DoxX"/>
</dbReference>
<evidence type="ECO:0000256" key="4">
    <source>
        <dbReference type="ARBA" id="ARBA00023136"/>
    </source>
</evidence>
<dbReference type="Proteomes" id="UP001501411">
    <property type="component" value="Unassembled WGS sequence"/>
</dbReference>
<comment type="caution">
    <text evidence="6">The sequence shown here is derived from an EMBL/GenBank/DDBJ whole genome shotgun (WGS) entry which is preliminary data.</text>
</comment>
<protein>
    <recommendedName>
        <fullName evidence="8">DoxX family protein</fullName>
    </recommendedName>
</protein>
<organism evidence="6 7">
    <name type="scientific">Olivibacter ginsenosidimutans</name>
    <dbReference type="NCBI Taxonomy" id="1176537"/>
    <lineage>
        <taxon>Bacteria</taxon>
        <taxon>Pseudomonadati</taxon>
        <taxon>Bacteroidota</taxon>
        <taxon>Sphingobacteriia</taxon>
        <taxon>Sphingobacteriales</taxon>
        <taxon>Sphingobacteriaceae</taxon>
        <taxon>Olivibacter</taxon>
    </lineage>
</organism>
<evidence type="ECO:0000313" key="6">
    <source>
        <dbReference type="EMBL" id="GAA4792431.1"/>
    </source>
</evidence>